<comment type="similarity">
    <text evidence="1">Belongs to the 'GDSL' lipolytic enzyme family.</text>
</comment>
<dbReference type="Proteomes" id="UP000827889">
    <property type="component" value="Chromosome 11"/>
</dbReference>
<reference evidence="6" key="1">
    <citation type="submission" date="2025-08" db="UniProtKB">
        <authorList>
            <consortium name="RefSeq"/>
        </authorList>
    </citation>
    <scope>IDENTIFICATION</scope>
    <source>
        <tissue evidence="6">Leaf</tissue>
    </source>
</reference>
<dbReference type="AlphaFoldDB" id="A0A8B8NNE7"/>
<dbReference type="GO" id="GO:0016788">
    <property type="term" value="F:hydrolase activity, acting on ester bonds"/>
    <property type="evidence" value="ECO:0007669"/>
    <property type="project" value="InterPro"/>
</dbReference>
<gene>
    <name evidence="6" type="primary">LOC115736459</name>
</gene>
<dbReference type="GO" id="GO:0016042">
    <property type="term" value="P:lipid catabolic process"/>
    <property type="evidence" value="ECO:0007669"/>
    <property type="project" value="UniProtKB-KW"/>
</dbReference>
<dbReference type="Pfam" id="PF00657">
    <property type="entry name" value="Lipase_GDSL"/>
    <property type="match status" value="1"/>
</dbReference>
<dbReference type="PANTHER" id="PTHR45648">
    <property type="entry name" value="GDSL LIPASE/ACYLHYDROLASE FAMILY PROTEIN (AFU_ORTHOLOGUE AFUA_4G14700)"/>
    <property type="match status" value="1"/>
</dbReference>
<accession>A0A8B8NNE7</accession>
<sequence>MSVPPIGCCPHARLQNLVTVSGCLTELNDYALAFHSMISALLQSLSSQLRGMIYSLGDTYTMTSIVLKEPLAFGIENIEEACCGSGLLDAEKPCYIADRPNLCPNRSKYLFWDLYHPTQYAAHLAAITLFTGDPSLVAPMNFSQLVQASA</sequence>
<dbReference type="InterPro" id="IPR036514">
    <property type="entry name" value="SGNH_hydro_sf"/>
</dbReference>
<evidence type="ECO:0000256" key="2">
    <source>
        <dbReference type="ARBA" id="ARBA00022801"/>
    </source>
</evidence>
<evidence type="ECO:0000256" key="3">
    <source>
        <dbReference type="ARBA" id="ARBA00022963"/>
    </source>
</evidence>
<protein>
    <submittedName>
        <fullName evidence="6">GDSL esterase/lipase At1g71250-like</fullName>
    </submittedName>
</protein>
<keyword evidence="3" id="KW-0442">Lipid degradation</keyword>
<dbReference type="KEGG" id="rarg:115736459"/>
<evidence type="ECO:0000313" key="6">
    <source>
        <dbReference type="RefSeq" id="XP_030524036.1"/>
    </source>
</evidence>
<dbReference type="InterPro" id="IPR051058">
    <property type="entry name" value="GDSL_Est/Lipase"/>
</dbReference>
<evidence type="ECO:0000256" key="4">
    <source>
        <dbReference type="ARBA" id="ARBA00023098"/>
    </source>
</evidence>
<dbReference type="PANTHER" id="PTHR45648:SF180">
    <property type="entry name" value="OS04G0561800 PROTEIN"/>
    <property type="match status" value="1"/>
</dbReference>
<dbReference type="RefSeq" id="XP_030524036.1">
    <property type="nucleotide sequence ID" value="XM_030668176.2"/>
</dbReference>
<keyword evidence="5" id="KW-1185">Reference proteome</keyword>
<organism evidence="5 6">
    <name type="scientific">Rhodamnia argentea</name>
    <dbReference type="NCBI Taxonomy" id="178133"/>
    <lineage>
        <taxon>Eukaryota</taxon>
        <taxon>Viridiplantae</taxon>
        <taxon>Streptophyta</taxon>
        <taxon>Embryophyta</taxon>
        <taxon>Tracheophyta</taxon>
        <taxon>Spermatophyta</taxon>
        <taxon>Magnoliopsida</taxon>
        <taxon>eudicotyledons</taxon>
        <taxon>Gunneridae</taxon>
        <taxon>Pentapetalae</taxon>
        <taxon>rosids</taxon>
        <taxon>malvids</taxon>
        <taxon>Myrtales</taxon>
        <taxon>Myrtaceae</taxon>
        <taxon>Myrtoideae</taxon>
        <taxon>Myrteae</taxon>
        <taxon>Australasian group</taxon>
        <taxon>Rhodamnia</taxon>
    </lineage>
</organism>
<proteinExistence type="inferred from homology"/>
<dbReference type="Gene3D" id="3.40.50.1110">
    <property type="entry name" value="SGNH hydrolase"/>
    <property type="match status" value="1"/>
</dbReference>
<keyword evidence="4" id="KW-0443">Lipid metabolism</keyword>
<name>A0A8B8NNE7_9MYRT</name>
<dbReference type="InterPro" id="IPR001087">
    <property type="entry name" value="GDSL"/>
</dbReference>
<evidence type="ECO:0000256" key="1">
    <source>
        <dbReference type="ARBA" id="ARBA00008668"/>
    </source>
</evidence>
<keyword evidence="2" id="KW-0378">Hydrolase</keyword>
<dbReference type="OrthoDB" id="1600564at2759"/>
<dbReference type="GeneID" id="115736459"/>
<evidence type="ECO:0000313" key="5">
    <source>
        <dbReference type="Proteomes" id="UP000827889"/>
    </source>
</evidence>